<dbReference type="PANTHER" id="PTHR24320">
    <property type="entry name" value="RETINOL DEHYDROGENASE"/>
    <property type="match status" value="1"/>
</dbReference>
<dbReference type="Pfam" id="PF00106">
    <property type="entry name" value="adh_short"/>
    <property type="match status" value="1"/>
</dbReference>
<dbReference type="PANTHER" id="PTHR24320:SF148">
    <property type="entry name" value="NAD(P)-BINDING ROSSMANN-FOLD SUPERFAMILY PROTEIN"/>
    <property type="match status" value="1"/>
</dbReference>
<evidence type="ECO:0000313" key="6">
    <source>
        <dbReference type="Proteomes" id="UP001500689"/>
    </source>
</evidence>
<accession>A0ABP6X4V4</accession>
<comment type="caution">
    <text evidence="5">The sequence shown here is derived from an EMBL/GenBank/DDBJ whole genome shotgun (WGS) entry which is preliminary data.</text>
</comment>
<proteinExistence type="inferred from homology"/>
<evidence type="ECO:0000313" key="5">
    <source>
        <dbReference type="EMBL" id="GAA3560917.1"/>
    </source>
</evidence>
<sequence>MSEKWTAADLPDQSGKTFVVTGASAGLGESTTRALAQAGARVVMAVRNEQKATAVVREIGRTRGRIEIRRLDVSSLDSVAAFADSWSGPIDVLVNNAGISLVPLAYTGDGLERQMATNYFGAVALTGALLPHVTDRVVSLSSQLHRVSRLQVADLNWKSRKYDEVAAYCDSKLAVVLFATELQRRLAAGASAVRSITAHPGDRPYRAGDALAQHLRTDQLAGPAPQRRCTRCAAHPLREHNGYSGRNIRRPRWDREHQGTPRDPQAFANRTESGEGHRAVAQDRRNPGVAFPPRRVLRHLVAPRRPGIRETSRLSDGAGDRPRRCRRVG</sequence>
<dbReference type="Proteomes" id="UP001500689">
    <property type="component" value="Unassembled WGS sequence"/>
</dbReference>
<dbReference type="Gene3D" id="3.40.50.720">
    <property type="entry name" value="NAD(P)-binding Rossmann-like Domain"/>
    <property type="match status" value="1"/>
</dbReference>
<gene>
    <name evidence="5" type="ORF">GCM10022222_50890</name>
</gene>
<organism evidence="5 6">
    <name type="scientific">Amycolatopsis ultiminotia</name>
    <dbReference type="NCBI Taxonomy" id="543629"/>
    <lineage>
        <taxon>Bacteria</taxon>
        <taxon>Bacillati</taxon>
        <taxon>Actinomycetota</taxon>
        <taxon>Actinomycetes</taxon>
        <taxon>Pseudonocardiales</taxon>
        <taxon>Pseudonocardiaceae</taxon>
        <taxon>Amycolatopsis</taxon>
    </lineage>
</organism>
<dbReference type="SUPFAM" id="SSF51735">
    <property type="entry name" value="NAD(P)-binding Rossmann-fold domains"/>
    <property type="match status" value="1"/>
</dbReference>
<evidence type="ECO:0000256" key="3">
    <source>
        <dbReference type="RuleBase" id="RU000363"/>
    </source>
</evidence>
<keyword evidence="2" id="KW-0560">Oxidoreductase</keyword>
<dbReference type="RefSeq" id="WP_344864048.1">
    <property type="nucleotide sequence ID" value="NZ_BAAAZN010000011.1"/>
</dbReference>
<evidence type="ECO:0000256" key="1">
    <source>
        <dbReference type="ARBA" id="ARBA00006484"/>
    </source>
</evidence>
<dbReference type="InterPro" id="IPR036291">
    <property type="entry name" value="NAD(P)-bd_dom_sf"/>
</dbReference>
<evidence type="ECO:0000256" key="2">
    <source>
        <dbReference type="ARBA" id="ARBA00023002"/>
    </source>
</evidence>
<keyword evidence="6" id="KW-1185">Reference proteome</keyword>
<feature type="compositionally biased region" description="Basic and acidic residues" evidence="4">
    <location>
        <begin position="251"/>
        <end position="260"/>
    </location>
</feature>
<protein>
    <submittedName>
        <fullName evidence="5">Uncharacterized protein</fullName>
    </submittedName>
</protein>
<feature type="compositionally biased region" description="Basic and acidic residues" evidence="4">
    <location>
        <begin position="307"/>
        <end position="322"/>
    </location>
</feature>
<evidence type="ECO:0000256" key="4">
    <source>
        <dbReference type="SAM" id="MobiDB-lite"/>
    </source>
</evidence>
<reference evidence="6" key="1">
    <citation type="journal article" date="2019" name="Int. J. Syst. Evol. Microbiol.">
        <title>The Global Catalogue of Microorganisms (GCM) 10K type strain sequencing project: providing services to taxonomists for standard genome sequencing and annotation.</title>
        <authorList>
            <consortium name="The Broad Institute Genomics Platform"/>
            <consortium name="The Broad Institute Genome Sequencing Center for Infectious Disease"/>
            <person name="Wu L."/>
            <person name="Ma J."/>
        </authorList>
    </citation>
    <scope>NUCLEOTIDE SEQUENCE [LARGE SCALE GENOMIC DNA]</scope>
    <source>
        <strain evidence="6">JCM 16898</strain>
    </source>
</reference>
<dbReference type="PRINTS" id="PR00080">
    <property type="entry name" value="SDRFAMILY"/>
</dbReference>
<comment type="similarity">
    <text evidence="1 3">Belongs to the short-chain dehydrogenases/reductases (SDR) family.</text>
</comment>
<feature type="compositionally biased region" description="Basic and acidic residues" evidence="4">
    <location>
        <begin position="272"/>
        <end position="286"/>
    </location>
</feature>
<name>A0ABP6X4V4_9PSEU</name>
<dbReference type="EMBL" id="BAAAZN010000011">
    <property type="protein sequence ID" value="GAA3560917.1"/>
    <property type="molecule type" value="Genomic_DNA"/>
</dbReference>
<dbReference type="PRINTS" id="PR00081">
    <property type="entry name" value="GDHRDH"/>
</dbReference>
<feature type="region of interest" description="Disordered" evidence="4">
    <location>
        <begin position="240"/>
        <end position="329"/>
    </location>
</feature>
<dbReference type="InterPro" id="IPR002347">
    <property type="entry name" value="SDR_fam"/>
</dbReference>